<sequence>MRLVDTVVDSKKADYDNMYTIYEAKDGHSYGVLR</sequence>
<dbReference type="AlphaFoldDB" id="Q05HX5"/>
<dbReference type="Proteomes" id="UP000006735">
    <property type="component" value="Chromosome"/>
</dbReference>
<evidence type="ECO:0000313" key="2">
    <source>
        <dbReference type="Proteomes" id="UP000006735"/>
    </source>
</evidence>
<gene>
    <name evidence="1" type="ordered locus">XOO4834</name>
</gene>
<organism evidence="1 2">
    <name type="scientific">Xanthomonas oryzae pv. oryzae (strain KACC10331 / KXO85)</name>
    <dbReference type="NCBI Taxonomy" id="291331"/>
    <lineage>
        <taxon>Bacteria</taxon>
        <taxon>Pseudomonadati</taxon>
        <taxon>Pseudomonadota</taxon>
        <taxon>Gammaproteobacteria</taxon>
        <taxon>Lysobacterales</taxon>
        <taxon>Lysobacteraceae</taxon>
        <taxon>Xanthomonas</taxon>
    </lineage>
</organism>
<keyword evidence="2" id="KW-1185">Reference proteome</keyword>
<proteinExistence type="predicted"/>
<name>Q05HX5_XANOR</name>
<reference evidence="1 2" key="1">
    <citation type="journal article" date="2005" name="Nucleic Acids Res.">
        <title>The genome sequence of Xanthomonas oryzae pathovar oryzae KACC10331, the bacterial blight pathogen of rice.</title>
        <authorList>
            <person name="Lee B.M."/>
            <person name="Park Y.J."/>
            <person name="Park D.S."/>
            <person name="Kang H.W."/>
            <person name="Kim J.G."/>
            <person name="Song E.S."/>
            <person name="Park I.C."/>
            <person name="Yoon U.H."/>
            <person name="Hahn J.H."/>
            <person name="Koo B.S."/>
            <person name="Lee G.B."/>
            <person name="Kim H."/>
            <person name="Park H.S."/>
            <person name="Yoon K.O."/>
            <person name="Kim J.H."/>
            <person name="Jung C.H."/>
            <person name="Koh N.H."/>
            <person name="Seo J.S."/>
            <person name="Go S.J."/>
        </authorList>
    </citation>
    <scope>NUCLEOTIDE SEQUENCE [LARGE SCALE GENOMIC DNA]</scope>
    <source>
        <strain evidence="2">KACC10331 / KXO85</strain>
    </source>
</reference>
<dbReference type="EMBL" id="AE013598">
    <property type="protein sequence ID" value="ABJ89958.1"/>
    <property type="molecule type" value="Genomic_DNA"/>
</dbReference>
<dbReference type="HOGENOM" id="CLU_218477_0_0_6"/>
<accession>Q05HX5</accession>
<protein>
    <submittedName>
        <fullName evidence="1">Uncharacterized protein</fullName>
    </submittedName>
</protein>
<evidence type="ECO:0000313" key="1">
    <source>
        <dbReference type="EMBL" id="ABJ89958.1"/>
    </source>
</evidence>
<dbReference type="STRING" id="291331.XOO4834"/>
<dbReference type="KEGG" id="xoo:XOO4834"/>